<dbReference type="Pfam" id="PF01300">
    <property type="entry name" value="Sua5_yciO_yrdC"/>
    <property type="match status" value="1"/>
</dbReference>
<dbReference type="PANTHER" id="PTHR17490">
    <property type="entry name" value="SUA5"/>
    <property type="match status" value="1"/>
</dbReference>
<dbReference type="PROSITE" id="PS51163">
    <property type="entry name" value="YRDC"/>
    <property type="match status" value="1"/>
</dbReference>
<sequence>MVLVAEQAQVTELAAEVPVILQKLMIRFWPGPLTLVFPGRSTLPPLLTGGTGNIGIRQSPHPLAAGLLRAFGGPITATSANRSGAPPAITAAEIQESLGAEIDLILDGGTTPGGAGSTLVGCDREQQLHCLRAGQVPFADVCKAASVPFVIKGNKSSL</sequence>
<gene>
    <name evidence="13" type="ORF">VU01_10402</name>
</gene>
<evidence type="ECO:0000256" key="11">
    <source>
        <dbReference type="ARBA" id="ARBA00048366"/>
    </source>
</evidence>
<reference evidence="13 14" key="1">
    <citation type="submission" date="2017-01" db="EMBL/GenBank/DDBJ databases">
        <title>The cable genome- insights into the physiology and evolution of filamentous bacteria capable of sulfide oxidation via long distance electron transfer.</title>
        <authorList>
            <person name="Schreiber L."/>
            <person name="Bjerg J.T."/>
            <person name="Boggild A."/>
            <person name="Van De Vossenberg J."/>
            <person name="Meysman F."/>
            <person name="Nielsen L.P."/>
            <person name="Schramm A."/>
            <person name="Kjeldsen K.U."/>
        </authorList>
    </citation>
    <scope>NUCLEOTIDE SEQUENCE [LARGE SCALE GENOMIC DNA]</scope>
    <source>
        <strain evidence="13">A5</strain>
    </source>
</reference>
<dbReference type="EC" id="2.7.7.87" evidence="3"/>
<dbReference type="EMBL" id="MTKS01000040">
    <property type="protein sequence ID" value="RWX52097.1"/>
    <property type="molecule type" value="Genomic_DNA"/>
</dbReference>
<evidence type="ECO:0000256" key="7">
    <source>
        <dbReference type="ARBA" id="ARBA00022695"/>
    </source>
</evidence>
<dbReference type="GO" id="GO:0005737">
    <property type="term" value="C:cytoplasm"/>
    <property type="evidence" value="ECO:0007669"/>
    <property type="project" value="UniProtKB-SubCell"/>
</dbReference>
<comment type="similarity">
    <text evidence="2">Belongs to the SUA5 family.</text>
</comment>
<keyword evidence="8" id="KW-0547">Nucleotide-binding</keyword>
<proteinExistence type="inferred from homology"/>
<keyword evidence="9" id="KW-0067">ATP-binding</keyword>
<evidence type="ECO:0000256" key="1">
    <source>
        <dbReference type="ARBA" id="ARBA00004496"/>
    </source>
</evidence>
<evidence type="ECO:0000256" key="5">
    <source>
        <dbReference type="ARBA" id="ARBA00022679"/>
    </source>
</evidence>
<keyword evidence="6" id="KW-0819">tRNA processing</keyword>
<dbReference type="InterPro" id="IPR006070">
    <property type="entry name" value="Sua5-like_dom"/>
</dbReference>
<dbReference type="GO" id="GO:0061710">
    <property type="term" value="F:L-threonylcarbamoyladenylate synthase"/>
    <property type="evidence" value="ECO:0007669"/>
    <property type="project" value="UniProtKB-EC"/>
</dbReference>
<evidence type="ECO:0000256" key="10">
    <source>
        <dbReference type="ARBA" id="ARBA00029774"/>
    </source>
</evidence>
<dbReference type="GO" id="GO:0003725">
    <property type="term" value="F:double-stranded RNA binding"/>
    <property type="evidence" value="ECO:0007669"/>
    <property type="project" value="InterPro"/>
</dbReference>
<dbReference type="SUPFAM" id="SSF55821">
    <property type="entry name" value="YrdC/RibB"/>
    <property type="match status" value="1"/>
</dbReference>
<dbReference type="Proteomes" id="UP000288892">
    <property type="component" value="Unassembled WGS sequence"/>
</dbReference>
<comment type="catalytic activity">
    <reaction evidence="11">
        <text>L-threonine + hydrogencarbonate + ATP = L-threonylcarbamoyladenylate + diphosphate + H2O</text>
        <dbReference type="Rhea" id="RHEA:36407"/>
        <dbReference type="ChEBI" id="CHEBI:15377"/>
        <dbReference type="ChEBI" id="CHEBI:17544"/>
        <dbReference type="ChEBI" id="CHEBI:30616"/>
        <dbReference type="ChEBI" id="CHEBI:33019"/>
        <dbReference type="ChEBI" id="CHEBI:57926"/>
        <dbReference type="ChEBI" id="CHEBI:73682"/>
        <dbReference type="EC" id="2.7.7.87"/>
    </reaction>
</comment>
<dbReference type="PANTHER" id="PTHR17490:SF16">
    <property type="entry name" value="THREONYLCARBAMOYL-AMP SYNTHASE"/>
    <property type="match status" value="1"/>
</dbReference>
<dbReference type="GO" id="GO:0000049">
    <property type="term" value="F:tRNA binding"/>
    <property type="evidence" value="ECO:0007669"/>
    <property type="project" value="TreeGrafter"/>
</dbReference>
<organism evidence="13 14">
    <name type="scientific">Candidatus Electrothrix marina</name>
    <dbReference type="NCBI Taxonomy" id="1859130"/>
    <lineage>
        <taxon>Bacteria</taxon>
        <taxon>Pseudomonadati</taxon>
        <taxon>Thermodesulfobacteriota</taxon>
        <taxon>Desulfobulbia</taxon>
        <taxon>Desulfobulbales</taxon>
        <taxon>Desulfobulbaceae</taxon>
        <taxon>Candidatus Electrothrix</taxon>
    </lineage>
</organism>
<evidence type="ECO:0000313" key="13">
    <source>
        <dbReference type="EMBL" id="RWX52097.1"/>
    </source>
</evidence>
<keyword evidence="5 13" id="KW-0808">Transferase</keyword>
<evidence type="ECO:0000256" key="9">
    <source>
        <dbReference type="ARBA" id="ARBA00022840"/>
    </source>
</evidence>
<dbReference type="GO" id="GO:0005524">
    <property type="term" value="F:ATP binding"/>
    <property type="evidence" value="ECO:0007669"/>
    <property type="project" value="UniProtKB-KW"/>
</dbReference>
<evidence type="ECO:0000256" key="8">
    <source>
        <dbReference type="ARBA" id="ARBA00022741"/>
    </source>
</evidence>
<evidence type="ECO:0000256" key="2">
    <source>
        <dbReference type="ARBA" id="ARBA00007663"/>
    </source>
</evidence>
<feature type="domain" description="YrdC-like" evidence="12">
    <location>
        <begin position="1"/>
        <end position="136"/>
    </location>
</feature>
<keyword evidence="4" id="KW-0963">Cytoplasm</keyword>
<comment type="caution">
    <text evidence="13">The sequence shown here is derived from an EMBL/GenBank/DDBJ whole genome shotgun (WGS) entry which is preliminary data.</text>
</comment>
<keyword evidence="7 13" id="KW-0548">Nucleotidyltransferase</keyword>
<dbReference type="AlphaFoldDB" id="A0A444JGF0"/>
<evidence type="ECO:0000259" key="12">
    <source>
        <dbReference type="PROSITE" id="PS51163"/>
    </source>
</evidence>
<dbReference type="Gene3D" id="3.90.870.10">
    <property type="entry name" value="DHBP synthase"/>
    <property type="match status" value="1"/>
</dbReference>
<evidence type="ECO:0000256" key="6">
    <source>
        <dbReference type="ARBA" id="ARBA00022694"/>
    </source>
</evidence>
<keyword evidence="14" id="KW-1185">Reference proteome</keyword>
<accession>A0A444JGF0</accession>
<dbReference type="GO" id="GO:0008033">
    <property type="term" value="P:tRNA processing"/>
    <property type="evidence" value="ECO:0007669"/>
    <property type="project" value="UniProtKB-KW"/>
</dbReference>
<comment type="subcellular location">
    <subcellularLocation>
        <location evidence="1">Cytoplasm</location>
    </subcellularLocation>
</comment>
<dbReference type="InterPro" id="IPR050156">
    <property type="entry name" value="TC-AMP_synthase_SUA5"/>
</dbReference>
<dbReference type="GO" id="GO:0006450">
    <property type="term" value="P:regulation of translational fidelity"/>
    <property type="evidence" value="ECO:0007669"/>
    <property type="project" value="TreeGrafter"/>
</dbReference>
<evidence type="ECO:0000313" key="14">
    <source>
        <dbReference type="Proteomes" id="UP000288892"/>
    </source>
</evidence>
<evidence type="ECO:0000256" key="4">
    <source>
        <dbReference type="ARBA" id="ARBA00022490"/>
    </source>
</evidence>
<protein>
    <recommendedName>
        <fullName evidence="10">L-threonylcarbamoyladenylate synthase</fullName>
        <ecNumber evidence="3">2.7.7.87</ecNumber>
    </recommendedName>
    <alternativeName>
        <fullName evidence="10">L-threonylcarbamoyladenylate synthase</fullName>
    </alternativeName>
</protein>
<dbReference type="InterPro" id="IPR017945">
    <property type="entry name" value="DHBP_synth_RibB-like_a/b_dom"/>
</dbReference>
<evidence type="ECO:0000256" key="3">
    <source>
        <dbReference type="ARBA" id="ARBA00012584"/>
    </source>
</evidence>
<name>A0A444JGF0_9BACT</name>